<keyword evidence="4 7" id="KW-1133">Transmembrane helix</keyword>
<feature type="transmembrane region" description="Helical" evidence="7">
    <location>
        <begin position="231"/>
        <end position="257"/>
    </location>
</feature>
<reference evidence="9 10" key="2">
    <citation type="journal article" date="2010" name="Nature">
        <title>Comparative genomics reveals mobile pathogenicity chromosomes in Fusarium.</title>
        <authorList>
            <person name="Ma L.J."/>
            <person name="van der Does H.C."/>
            <person name="Borkovich K.A."/>
            <person name="Coleman J.J."/>
            <person name="Daboussi M.J."/>
            <person name="Di Pietro A."/>
            <person name="Dufresne M."/>
            <person name="Freitag M."/>
            <person name="Grabherr M."/>
            <person name="Henrissat B."/>
            <person name="Houterman P.M."/>
            <person name="Kang S."/>
            <person name="Shim W.B."/>
            <person name="Woloshuk C."/>
            <person name="Xie X."/>
            <person name="Xu J.R."/>
            <person name="Antoniw J."/>
            <person name="Baker S.E."/>
            <person name="Bluhm B.H."/>
            <person name="Breakspear A."/>
            <person name="Brown D.W."/>
            <person name="Butchko R.A."/>
            <person name="Chapman S."/>
            <person name="Coulson R."/>
            <person name="Coutinho P.M."/>
            <person name="Danchin E.G."/>
            <person name="Diener A."/>
            <person name="Gale L.R."/>
            <person name="Gardiner D.M."/>
            <person name="Goff S."/>
            <person name="Hammond-Kosack K.E."/>
            <person name="Hilburn K."/>
            <person name="Hua-Van A."/>
            <person name="Jonkers W."/>
            <person name="Kazan K."/>
            <person name="Kodira C.D."/>
            <person name="Koehrsen M."/>
            <person name="Kumar L."/>
            <person name="Lee Y.H."/>
            <person name="Li L."/>
            <person name="Manners J.M."/>
            <person name="Miranda-Saavedra D."/>
            <person name="Mukherjee M."/>
            <person name="Park G."/>
            <person name="Park J."/>
            <person name="Park S.Y."/>
            <person name="Proctor R.H."/>
            <person name="Regev A."/>
            <person name="Ruiz-Roldan M.C."/>
            <person name="Sain D."/>
            <person name="Sakthikumar S."/>
            <person name="Sykes S."/>
            <person name="Schwartz D.C."/>
            <person name="Turgeon B.G."/>
            <person name="Wapinski I."/>
            <person name="Yoder O."/>
            <person name="Young S."/>
            <person name="Zeng Q."/>
            <person name="Zhou S."/>
            <person name="Galagan J."/>
            <person name="Cuomo C.A."/>
            <person name="Kistler H.C."/>
            <person name="Rep M."/>
        </authorList>
    </citation>
    <scope>GENOME REANNOTATION</scope>
    <source>
        <strain evidence="10">ATCC MYA-4620 / CBS 123657 / FGSC 9075 / NRRL 31084 / PH-1</strain>
        <strain evidence="9">PH-1 / ATCC MYA-4620 / FGSC 9075 / NRRL 31084</strain>
    </source>
</reference>
<dbReference type="EnsemblFungi" id="CEF84089">
    <property type="protein sequence ID" value="CEF84089"/>
    <property type="gene ID" value="FGRRES_16928_M"/>
</dbReference>
<dbReference type="EMBL" id="HG970335">
    <property type="protein sequence ID" value="CEF84089.1"/>
    <property type="molecule type" value="Genomic_DNA"/>
</dbReference>
<evidence type="ECO:0000256" key="5">
    <source>
        <dbReference type="ARBA" id="ARBA00023136"/>
    </source>
</evidence>
<evidence type="ECO:0000256" key="4">
    <source>
        <dbReference type="ARBA" id="ARBA00022989"/>
    </source>
</evidence>
<comment type="subcellular location">
    <subcellularLocation>
        <location evidence="1">Membrane</location>
    </subcellularLocation>
</comment>
<dbReference type="InParanoid" id="A0A098DRV7"/>
<dbReference type="InterPro" id="IPR005828">
    <property type="entry name" value="MFS_sugar_transport-like"/>
</dbReference>
<dbReference type="PANTHER" id="PTHR48020">
    <property type="entry name" value="PROTON MYO-INOSITOL COTRANSPORTER"/>
    <property type="match status" value="1"/>
</dbReference>
<reference evidence="8 10" key="3">
    <citation type="journal article" date="2015" name="BMC Genomics">
        <title>The completed genome sequence of the pathogenic ascomycete fungus Fusarium graminearum.</title>
        <authorList>
            <person name="King R."/>
            <person name="Urban M."/>
            <person name="Hammond-Kosack M.C."/>
            <person name="Hassani-Pak K."/>
            <person name="Hammond-Kosack K.E."/>
        </authorList>
    </citation>
    <scope>NUCLEOTIDE SEQUENCE [LARGE SCALE GENOMIC DNA]</scope>
    <source>
        <strain evidence="10">ATCC MYA-4620 / CBS 123657 / FGSC 9075 / NRRL 31084 / PH-1</strain>
        <strain evidence="8">PH-1</strain>
    </source>
</reference>
<feature type="transmembrane region" description="Helical" evidence="7">
    <location>
        <begin position="176"/>
        <end position="196"/>
    </location>
</feature>
<feature type="transmembrane region" description="Helical" evidence="7">
    <location>
        <begin position="457"/>
        <end position="477"/>
    </location>
</feature>
<dbReference type="InterPro" id="IPR036259">
    <property type="entry name" value="MFS_trans_sf"/>
</dbReference>
<evidence type="ECO:0000256" key="3">
    <source>
        <dbReference type="ARBA" id="ARBA00022692"/>
    </source>
</evidence>
<reference evidence="9" key="4">
    <citation type="submission" date="2017-01" db="UniProtKB">
        <authorList>
            <consortium name="EnsemblFungi"/>
        </authorList>
    </citation>
    <scope>IDENTIFICATION</scope>
    <source>
        <strain evidence="9">PH-1 / ATCC MYA-4620 / FGSC 9075 / NRRL 31084</strain>
    </source>
</reference>
<keyword evidence="2" id="KW-0813">Transport</keyword>
<dbReference type="PANTHER" id="PTHR48020:SF4">
    <property type="entry name" value="SYMPORT, PUTATIVE (AFU_ORTHOLOGUE AFUA_3G11790)-RELATED"/>
    <property type="match status" value="1"/>
</dbReference>
<accession>A0A098DRV7</accession>
<dbReference type="GO" id="GO:0022857">
    <property type="term" value="F:transmembrane transporter activity"/>
    <property type="evidence" value="ECO:0007669"/>
    <property type="project" value="InterPro"/>
</dbReference>
<dbReference type="Pfam" id="PF00083">
    <property type="entry name" value="Sugar_tr"/>
    <property type="match status" value="2"/>
</dbReference>
<keyword evidence="3 7" id="KW-0812">Transmembrane</keyword>
<keyword evidence="10" id="KW-1185">Reference proteome</keyword>
<sequence>MSASDEGRPSSLRQKLDAFLEKQIHERDEFCNALAGVSDIDLRKGTDALCIELPSLGRSQVERAAEVAKHGNYYYRLSKGTINSNSFVVDLTPDEKSNLISERERLFSQRGMLSIICTKLGAMNAIPFLTAAFPGTVLSLPVNYCLGRRGALGLSALLIIASSIGSGFAHTWQQILGARVVGGIGFVANFIIAAATNTLDGQPMQSLIHTAGDTTLSNGLLRFPLSRLSCFSLLSAIATRVLVSTCGLIHLITTLIAPSRFYYKSERQEQLQATRDLFLIWWSTQNEEGRAIRAEPQTSHGNGTVHPNDPNEANDDGSGIRRTQRSGLTYSSLILVVLQLSEDQFKPLFTRRRLKNALWSSCTVALAQQLCGNGIFSDWGVKTSMGYSFGFEVGCVNFLFGLLVMRSIDIIGRRRWLLSTLPVMSLFLMAATVAYAVGPQDSTGDQPKPVANTPAAIGASVAISINLFFAGLLTILLPRINAHFKMVGTLGFFAGLNIVAFVLIFLFVEETEQLTLEELDKVFDNPKRQFVKERIAKRVPFVSQQNELDRDGEGHDSYDVFPLENRETRV</sequence>
<feature type="transmembrane region" description="Helical" evidence="7">
    <location>
        <begin position="150"/>
        <end position="169"/>
    </location>
</feature>
<evidence type="ECO:0000313" key="10">
    <source>
        <dbReference type="Proteomes" id="UP000070720"/>
    </source>
</evidence>
<evidence type="ECO:0000256" key="1">
    <source>
        <dbReference type="ARBA" id="ARBA00004370"/>
    </source>
</evidence>
<organism evidence="8 10">
    <name type="scientific">Gibberella zeae (strain ATCC MYA-4620 / CBS 123657 / FGSC 9075 / NRRL 31084 / PH-1)</name>
    <name type="common">Wheat head blight fungus</name>
    <name type="synonym">Fusarium graminearum</name>
    <dbReference type="NCBI Taxonomy" id="229533"/>
    <lineage>
        <taxon>Eukaryota</taxon>
        <taxon>Fungi</taxon>
        <taxon>Dikarya</taxon>
        <taxon>Ascomycota</taxon>
        <taxon>Pezizomycotina</taxon>
        <taxon>Sordariomycetes</taxon>
        <taxon>Hypocreomycetidae</taxon>
        <taxon>Hypocreales</taxon>
        <taxon>Nectriaceae</taxon>
        <taxon>Fusarium</taxon>
    </lineage>
</organism>
<dbReference type="AlphaFoldDB" id="A0A098DRV7"/>
<dbReference type="GO" id="GO:0016020">
    <property type="term" value="C:membrane"/>
    <property type="evidence" value="ECO:0007669"/>
    <property type="project" value="UniProtKB-SubCell"/>
</dbReference>
<evidence type="ECO:0000256" key="7">
    <source>
        <dbReference type="SAM" id="Phobius"/>
    </source>
</evidence>
<dbReference type="Gene3D" id="1.20.1250.20">
    <property type="entry name" value="MFS general substrate transporter like domains"/>
    <property type="match status" value="1"/>
</dbReference>
<evidence type="ECO:0000313" key="9">
    <source>
        <dbReference type="EnsemblFungi" id="CEF84089"/>
    </source>
</evidence>
<protein>
    <submittedName>
        <fullName evidence="8">Chromosome 4, complete genome</fullName>
    </submittedName>
</protein>
<dbReference type="VEuPathDB" id="FungiDB:FGRAMPH1_01G25989"/>
<dbReference type="InterPro" id="IPR050814">
    <property type="entry name" value="Myo-inositol_Transporter"/>
</dbReference>
<feature type="transmembrane region" description="Helical" evidence="7">
    <location>
        <begin position="356"/>
        <end position="375"/>
    </location>
</feature>
<dbReference type="Proteomes" id="UP000070720">
    <property type="component" value="Chromosome 4"/>
</dbReference>
<reference evidence="9 10" key="1">
    <citation type="journal article" date="2007" name="Science">
        <title>The Fusarium graminearum genome reveals a link between localized polymorphism and pathogen specialization.</title>
        <authorList>
            <person name="Cuomo C.A."/>
            <person name="Gueldener U."/>
            <person name="Xu J.-R."/>
            <person name="Trail F."/>
            <person name="Turgeon B.G."/>
            <person name="Di Pietro A."/>
            <person name="Walton J.D."/>
            <person name="Ma L.-J."/>
            <person name="Baker S.E."/>
            <person name="Rep M."/>
            <person name="Adam G."/>
            <person name="Antoniw J."/>
            <person name="Baldwin T."/>
            <person name="Calvo S.E."/>
            <person name="Chang Y.-L."/>
            <person name="DeCaprio D."/>
            <person name="Gale L.R."/>
            <person name="Gnerre S."/>
            <person name="Goswami R.S."/>
            <person name="Hammond-Kosack K."/>
            <person name="Harris L.J."/>
            <person name="Hilburn K."/>
            <person name="Kennell J.C."/>
            <person name="Kroken S."/>
            <person name="Magnuson J.K."/>
            <person name="Mannhaupt G."/>
            <person name="Mauceli E.W."/>
            <person name="Mewes H.-W."/>
            <person name="Mitterbauer R."/>
            <person name="Muehlbauer G."/>
            <person name="Muensterkoetter M."/>
            <person name="Nelson D."/>
            <person name="O'Donnell K."/>
            <person name="Ouellet T."/>
            <person name="Qi W."/>
            <person name="Quesneville H."/>
            <person name="Roncero M.I.G."/>
            <person name="Seong K.-Y."/>
            <person name="Tetko I.V."/>
            <person name="Urban M."/>
            <person name="Waalwijk C."/>
            <person name="Ward T.J."/>
            <person name="Yao J."/>
            <person name="Birren B.W."/>
            <person name="Kistler H.C."/>
        </authorList>
    </citation>
    <scope>NUCLEOTIDE SEQUENCE [LARGE SCALE GENOMIC DNA]</scope>
    <source>
        <strain evidence="10">ATCC MYA-4620 / CBS 123657 / FGSC 9075 / NRRL 31084 / PH-1</strain>
        <strain evidence="9">PH-1 / ATCC MYA-4620 / FGSC 9075 / NRRL 31084</strain>
    </source>
</reference>
<proteinExistence type="predicted"/>
<name>A0A098DRV7_GIBZE</name>
<keyword evidence="5 7" id="KW-0472">Membrane</keyword>
<dbReference type="SUPFAM" id="SSF103473">
    <property type="entry name" value="MFS general substrate transporter"/>
    <property type="match status" value="1"/>
</dbReference>
<evidence type="ECO:0000256" key="2">
    <source>
        <dbReference type="ARBA" id="ARBA00022448"/>
    </source>
</evidence>
<feature type="transmembrane region" description="Helical" evidence="7">
    <location>
        <begin position="387"/>
        <end position="404"/>
    </location>
</feature>
<accession>A0A0E0SCC6</accession>
<feature type="region of interest" description="Disordered" evidence="6">
    <location>
        <begin position="295"/>
        <end position="320"/>
    </location>
</feature>
<evidence type="ECO:0000313" key="8">
    <source>
        <dbReference type="EMBL" id="CEF84089.1"/>
    </source>
</evidence>
<evidence type="ECO:0000256" key="6">
    <source>
        <dbReference type="SAM" id="MobiDB-lite"/>
    </source>
</evidence>
<feature type="transmembrane region" description="Helical" evidence="7">
    <location>
        <begin position="416"/>
        <end position="437"/>
    </location>
</feature>
<feature type="transmembrane region" description="Helical" evidence="7">
    <location>
        <begin position="489"/>
        <end position="508"/>
    </location>
</feature>
<gene>
    <name evidence="8" type="ORF">FGRAMPH1_01T25989</name>
</gene>